<dbReference type="InterPro" id="IPR036388">
    <property type="entry name" value="WH-like_DNA-bd_sf"/>
</dbReference>
<dbReference type="KEGG" id="gac:GACE_1257"/>
<dbReference type="GeneID" id="24797837"/>
<dbReference type="HOGENOM" id="CLU_2216947_0_0_2"/>
<accession>A0A0A7GES4</accession>
<organism evidence="2 3">
    <name type="scientific">Geoglobus acetivorans</name>
    <dbReference type="NCBI Taxonomy" id="565033"/>
    <lineage>
        <taxon>Archaea</taxon>
        <taxon>Methanobacteriati</taxon>
        <taxon>Methanobacteriota</taxon>
        <taxon>Archaeoglobi</taxon>
        <taxon>Archaeoglobales</taxon>
        <taxon>Archaeoglobaceae</taxon>
        <taxon>Geoglobus</taxon>
    </lineage>
</organism>
<proteinExistence type="inferred from homology"/>
<gene>
    <name evidence="2" type="ORF">GACE_1257</name>
</gene>
<name>A0A0A7GES4_GEOAI</name>
<reference evidence="2 3" key="1">
    <citation type="journal article" date="2015" name="Appl. Environ. Microbiol.">
        <title>The Geoglobus acetivorans genome: Fe(III) reduction, acetate utilization, autotrophic growth, and degradation of aromatic compounds in a hyperthermophilic archaeon.</title>
        <authorList>
            <person name="Mardanov A.V."/>
            <person name="Slododkina G.B."/>
            <person name="Slobodkin A.I."/>
            <person name="Beletsky A.V."/>
            <person name="Gavrilov S.N."/>
            <person name="Kublanov I.V."/>
            <person name="Bonch-Osmolovskaya E.A."/>
            <person name="Skryabin K.G."/>
            <person name="Ravin N.V."/>
        </authorList>
    </citation>
    <scope>NUCLEOTIDE SEQUENCE [LARGE SCALE GENOMIC DNA]</scope>
    <source>
        <strain evidence="2 3">SBH6</strain>
    </source>
</reference>
<dbReference type="STRING" id="565033.GACE_1257"/>
<dbReference type="Proteomes" id="UP000030624">
    <property type="component" value="Chromosome"/>
</dbReference>
<sequence length="106" mass="12120">MPRRKRKRFVEFSFLEKGGEVAVYPDEAEAVRLVDVMGFSQKKAAELMGVSQPTISRLLESARKKLGIAMLESRKIRIVFDDCFIEVKRCGKCFKPVEKCRCENGC</sequence>
<dbReference type="InterPro" id="IPR013324">
    <property type="entry name" value="RNA_pol_sigma_r3/r4-like"/>
</dbReference>
<protein>
    <recommendedName>
        <fullName evidence="4">DNA-binding protein</fullName>
    </recommendedName>
</protein>
<dbReference type="InterPro" id="IPR002852">
    <property type="entry name" value="UPF0251"/>
</dbReference>
<evidence type="ECO:0000313" key="2">
    <source>
        <dbReference type="EMBL" id="AIY90298.1"/>
    </source>
</evidence>
<dbReference type="eggNOG" id="arCOG02238">
    <property type="taxonomic scope" value="Archaea"/>
</dbReference>
<dbReference type="PANTHER" id="PTHR37478">
    <property type="match status" value="1"/>
</dbReference>
<dbReference type="RefSeq" id="WP_048092030.1">
    <property type="nucleotide sequence ID" value="NZ_CP009552.1"/>
</dbReference>
<evidence type="ECO:0000313" key="3">
    <source>
        <dbReference type="Proteomes" id="UP000030624"/>
    </source>
</evidence>
<dbReference type="AlphaFoldDB" id="A0A0A7GES4"/>
<dbReference type="Pfam" id="PF02001">
    <property type="entry name" value="DUF134"/>
    <property type="match status" value="1"/>
</dbReference>
<comment type="similarity">
    <text evidence="1">Belongs to the UPF0251 family.</text>
</comment>
<evidence type="ECO:0000256" key="1">
    <source>
        <dbReference type="ARBA" id="ARBA00009350"/>
    </source>
</evidence>
<dbReference type="PANTHER" id="PTHR37478:SF2">
    <property type="entry name" value="UPF0251 PROTEIN TK0562"/>
    <property type="match status" value="1"/>
</dbReference>
<dbReference type="Gene3D" id="1.10.10.10">
    <property type="entry name" value="Winged helix-like DNA-binding domain superfamily/Winged helix DNA-binding domain"/>
    <property type="match status" value="1"/>
</dbReference>
<dbReference type="SUPFAM" id="SSF88659">
    <property type="entry name" value="Sigma3 and sigma4 domains of RNA polymerase sigma factors"/>
    <property type="match status" value="1"/>
</dbReference>
<evidence type="ECO:0008006" key="4">
    <source>
        <dbReference type="Google" id="ProtNLM"/>
    </source>
</evidence>
<dbReference type="EMBL" id="CP009552">
    <property type="protein sequence ID" value="AIY90298.1"/>
    <property type="molecule type" value="Genomic_DNA"/>
</dbReference>